<accession>A0A8S0QXG1</accession>
<evidence type="ECO:0000313" key="3">
    <source>
        <dbReference type="Proteomes" id="UP000594638"/>
    </source>
</evidence>
<sequence>MAPTIAVSSAYTKQQYRVAAVSDDAEVLKKRNEELEKELKRSLEREEKMKQELQRTYERLRVAEEAEERLCSQLGELEAEALNQARDYRTRTMSLMEQLYSAQKLLREASISLPNPQLCCLNSPVLKSDF</sequence>
<keyword evidence="3" id="KW-1185">Reference proteome</keyword>
<protein>
    <submittedName>
        <fullName evidence="2">Uncharacterized protein</fullName>
    </submittedName>
</protein>
<feature type="coiled-coil region" evidence="1">
    <location>
        <begin position="18"/>
        <end position="80"/>
    </location>
</feature>
<evidence type="ECO:0000256" key="1">
    <source>
        <dbReference type="SAM" id="Coils"/>
    </source>
</evidence>
<evidence type="ECO:0000313" key="2">
    <source>
        <dbReference type="EMBL" id="CAA2971210.1"/>
    </source>
</evidence>
<comment type="caution">
    <text evidence="2">The sequence shown here is derived from an EMBL/GenBank/DDBJ whole genome shotgun (WGS) entry which is preliminary data.</text>
</comment>
<dbReference type="PANTHER" id="PTHR34283">
    <property type="entry name" value="PROTEIN RESPONSE TO LOW SULFUR 1"/>
    <property type="match status" value="1"/>
</dbReference>
<keyword evidence="1" id="KW-0175">Coiled coil</keyword>
<dbReference type="PANTHER" id="PTHR34283:SF1">
    <property type="entry name" value="PROTEIN RESPONSE TO LOW SULFUR 1"/>
    <property type="match status" value="1"/>
</dbReference>
<dbReference type="InterPro" id="IPR039282">
    <property type="entry name" value="LSU"/>
</dbReference>
<proteinExistence type="predicted"/>
<dbReference type="AlphaFoldDB" id="A0A8S0QXG1"/>
<dbReference type="Proteomes" id="UP000594638">
    <property type="component" value="Unassembled WGS sequence"/>
</dbReference>
<organism evidence="2 3">
    <name type="scientific">Olea europaea subsp. europaea</name>
    <dbReference type="NCBI Taxonomy" id="158383"/>
    <lineage>
        <taxon>Eukaryota</taxon>
        <taxon>Viridiplantae</taxon>
        <taxon>Streptophyta</taxon>
        <taxon>Embryophyta</taxon>
        <taxon>Tracheophyta</taxon>
        <taxon>Spermatophyta</taxon>
        <taxon>Magnoliopsida</taxon>
        <taxon>eudicotyledons</taxon>
        <taxon>Gunneridae</taxon>
        <taxon>Pentapetalae</taxon>
        <taxon>asterids</taxon>
        <taxon>lamiids</taxon>
        <taxon>Lamiales</taxon>
        <taxon>Oleaceae</taxon>
        <taxon>Oleeae</taxon>
        <taxon>Olea</taxon>
    </lineage>
</organism>
<dbReference type="Pfam" id="PF24980">
    <property type="entry name" value="LSU"/>
    <property type="match status" value="1"/>
</dbReference>
<dbReference type="EMBL" id="CACTIH010002003">
    <property type="protein sequence ID" value="CAA2971210.1"/>
    <property type="molecule type" value="Genomic_DNA"/>
</dbReference>
<dbReference type="GO" id="GO:0098869">
    <property type="term" value="P:cellular oxidant detoxification"/>
    <property type="evidence" value="ECO:0007669"/>
    <property type="project" value="InterPro"/>
</dbReference>
<dbReference type="Gramene" id="OE9A067971T1">
    <property type="protein sequence ID" value="OE9A067971C1"/>
    <property type="gene ID" value="OE9A067971"/>
</dbReference>
<gene>
    <name evidence="2" type="ORF">OLEA9_A067971</name>
</gene>
<name>A0A8S0QXG1_OLEEU</name>
<dbReference type="OrthoDB" id="1888446at2759"/>
<reference evidence="2 3" key="1">
    <citation type="submission" date="2019-12" db="EMBL/GenBank/DDBJ databases">
        <authorList>
            <person name="Alioto T."/>
            <person name="Alioto T."/>
            <person name="Gomez Garrido J."/>
        </authorList>
    </citation>
    <scope>NUCLEOTIDE SEQUENCE [LARGE SCALE GENOMIC DNA]</scope>
</reference>